<keyword evidence="7 10" id="KW-0808">Transferase</keyword>
<dbReference type="UniPathway" id="UPA00973"/>
<comment type="catalytic activity">
    <reaction evidence="9 10">
        <text>a lipid X + a UDP-2-N,3-O-bis[(3R)-3-hydroxyacyl]-alpha-D-glucosamine = a lipid A disaccharide + UDP + H(+)</text>
        <dbReference type="Rhea" id="RHEA:67828"/>
        <dbReference type="ChEBI" id="CHEBI:15378"/>
        <dbReference type="ChEBI" id="CHEBI:58223"/>
        <dbReference type="ChEBI" id="CHEBI:137748"/>
        <dbReference type="ChEBI" id="CHEBI:176338"/>
        <dbReference type="ChEBI" id="CHEBI:176343"/>
        <dbReference type="EC" id="2.4.1.182"/>
    </reaction>
</comment>
<evidence type="ECO:0000256" key="7">
    <source>
        <dbReference type="ARBA" id="ARBA00022679"/>
    </source>
</evidence>
<comment type="similarity">
    <text evidence="10">Belongs to the LpxB family.</text>
</comment>
<dbReference type="PANTHER" id="PTHR30372:SF4">
    <property type="entry name" value="LIPID-A-DISACCHARIDE SYNTHASE, MITOCHONDRIAL-RELATED"/>
    <property type="match status" value="1"/>
</dbReference>
<dbReference type="AlphaFoldDB" id="A0A8J2BP17"/>
<dbReference type="RefSeq" id="WP_174583108.1">
    <property type="nucleotide sequence ID" value="NZ_CAJNOB010000011.1"/>
</dbReference>
<evidence type="ECO:0000313" key="11">
    <source>
        <dbReference type="EMBL" id="CAF0695454.1"/>
    </source>
</evidence>
<dbReference type="Proteomes" id="UP000663859">
    <property type="component" value="Unassembled WGS sequence"/>
</dbReference>
<dbReference type="GO" id="GO:0008915">
    <property type="term" value="F:lipid-A-disaccharide synthase activity"/>
    <property type="evidence" value="ECO:0007669"/>
    <property type="project" value="UniProtKB-UniRule"/>
</dbReference>
<keyword evidence="12" id="KW-1185">Reference proteome</keyword>
<dbReference type="EC" id="2.4.1.182" evidence="2 10"/>
<dbReference type="NCBIfam" id="TIGR00215">
    <property type="entry name" value="lpxB"/>
    <property type="match status" value="1"/>
</dbReference>
<evidence type="ECO:0000256" key="9">
    <source>
        <dbReference type="ARBA" id="ARBA00048975"/>
    </source>
</evidence>
<organism evidence="11 12">
    <name type="scientific">Candidatus Methylacidithermus pantelleriae</name>
    <dbReference type="NCBI Taxonomy" id="2744239"/>
    <lineage>
        <taxon>Bacteria</taxon>
        <taxon>Pseudomonadati</taxon>
        <taxon>Verrucomicrobiota</taxon>
        <taxon>Methylacidiphilae</taxon>
        <taxon>Methylacidiphilales</taxon>
        <taxon>Methylacidiphilaceae</taxon>
        <taxon>Candidatus Methylacidithermus</taxon>
    </lineage>
</organism>
<keyword evidence="8 10" id="KW-0443">Lipid metabolism</keyword>
<evidence type="ECO:0000256" key="2">
    <source>
        <dbReference type="ARBA" id="ARBA00012687"/>
    </source>
</evidence>
<evidence type="ECO:0000256" key="10">
    <source>
        <dbReference type="HAMAP-Rule" id="MF_00392"/>
    </source>
</evidence>
<name>A0A8J2BP17_9BACT</name>
<comment type="caution">
    <text evidence="11">The sequence shown here is derived from an EMBL/GenBank/DDBJ whole genome shotgun (WGS) entry which is preliminary data.</text>
</comment>
<reference evidence="11" key="1">
    <citation type="submission" date="2021-02" db="EMBL/GenBank/DDBJ databases">
        <authorList>
            <person name="Cremers G."/>
            <person name="Picone N."/>
        </authorList>
    </citation>
    <scope>NUCLEOTIDE SEQUENCE</scope>
    <source>
        <strain evidence="11">PQ17</strain>
    </source>
</reference>
<evidence type="ECO:0000256" key="5">
    <source>
        <dbReference type="ARBA" id="ARBA00022556"/>
    </source>
</evidence>
<evidence type="ECO:0000256" key="1">
    <source>
        <dbReference type="ARBA" id="ARBA00002056"/>
    </source>
</evidence>
<evidence type="ECO:0000313" key="12">
    <source>
        <dbReference type="Proteomes" id="UP000663859"/>
    </source>
</evidence>
<sequence>MGPKVFLVAGEPSGDTHAASLMEALRGLCPTITFLGAGGPRMREAGQDQVADLAGCAVVGLWEVVRYYPVLRRMFHKLVKEAIRHRPDLFVLVDYPGFNLRFAQALRRLMPEARIAYYISPQLWAWRAGRARILERTVDLVLVIFPFEATWFQKHSPRLPVVWVGHPFVDRYQHLQKIVRPGGPLRIALLPGSRVGEIGRHLPLLLQVATELSQKLQRVEFVWVAPDKHRQRAGEKILERWKASRLVLYRETGELFRFLGACDLALVASGSASLECALATVPQLVFYQVHPLTYFIGKLLVRVPYVSMVNLVAGERIVPEFLQNQATAEVLVQATLELLANPTLQERMKQGMREVGRKLGPPGASRRAAQWLWELVQSRDRRSLGLLVCSQKGSQKPVSQEGLGS</sequence>
<dbReference type="GO" id="GO:0005543">
    <property type="term" value="F:phospholipid binding"/>
    <property type="evidence" value="ECO:0007669"/>
    <property type="project" value="TreeGrafter"/>
</dbReference>
<keyword evidence="5 10" id="KW-0441">Lipid A biosynthesis</keyword>
<keyword evidence="6 10" id="KW-0328">Glycosyltransferase</keyword>
<accession>A0A8J2BP17</accession>
<dbReference type="SUPFAM" id="SSF53756">
    <property type="entry name" value="UDP-Glycosyltransferase/glycogen phosphorylase"/>
    <property type="match status" value="1"/>
</dbReference>
<dbReference type="PANTHER" id="PTHR30372">
    <property type="entry name" value="LIPID-A-DISACCHARIDE SYNTHASE"/>
    <property type="match status" value="1"/>
</dbReference>
<evidence type="ECO:0000256" key="4">
    <source>
        <dbReference type="ARBA" id="ARBA00022516"/>
    </source>
</evidence>
<evidence type="ECO:0000256" key="3">
    <source>
        <dbReference type="ARBA" id="ARBA00020902"/>
    </source>
</evidence>
<comment type="pathway">
    <text evidence="10">Bacterial outer membrane biogenesis; LPS lipid A biosynthesis.</text>
</comment>
<protein>
    <recommendedName>
        <fullName evidence="3 10">Lipid-A-disaccharide synthase</fullName>
        <ecNumber evidence="2 10">2.4.1.182</ecNumber>
    </recommendedName>
</protein>
<dbReference type="Pfam" id="PF02684">
    <property type="entry name" value="LpxB"/>
    <property type="match status" value="1"/>
</dbReference>
<dbReference type="InterPro" id="IPR003835">
    <property type="entry name" value="Glyco_trans_19"/>
</dbReference>
<dbReference type="GO" id="GO:0016020">
    <property type="term" value="C:membrane"/>
    <property type="evidence" value="ECO:0007669"/>
    <property type="project" value="GOC"/>
</dbReference>
<dbReference type="EMBL" id="CAJNOB010000011">
    <property type="protein sequence ID" value="CAF0695454.1"/>
    <property type="molecule type" value="Genomic_DNA"/>
</dbReference>
<evidence type="ECO:0000256" key="8">
    <source>
        <dbReference type="ARBA" id="ARBA00023098"/>
    </source>
</evidence>
<dbReference type="GO" id="GO:0009245">
    <property type="term" value="P:lipid A biosynthetic process"/>
    <property type="evidence" value="ECO:0007669"/>
    <property type="project" value="UniProtKB-UniRule"/>
</dbReference>
<dbReference type="HAMAP" id="MF_00392">
    <property type="entry name" value="LpxB"/>
    <property type="match status" value="1"/>
</dbReference>
<comment type="function">
    <text evidence="1 10">Condensation of UDP-2,3-diacylglucosamine and 2,3-diacylglucosamine-1-phosphate to form lipid A disaccharide, a precursor of lipid A, a phosphorylated glycolipid that anchors the lipopolysaccharide to the outer membrane of the cell.</text>
</comment>
<keyword evidence="4 10" id="KW-0444">Lipid biosynthesis</keyword>
<proteinExistence type="inferred from homology"/>
<evidence type="ECO:0000256" key="6">
    <source>
        <dbReference type="ARBA" id="ARBA00022676"/>
    </source>
</evidence>
<gene>
    <name evidence="10 11" type="primary">lpxB</name>
    <name evidence="11" type="ORF">MPNT_190047</name>
</gene>